<proteinExistence type="inferred from homology"/>
<protein>
    <submittedName>
        <fullName evidence="3">Endonuclease</fullName>
    </submittedName>
</protein>
<name>A0A316TNW1_9BACT</name>
<dbReference type="AlphaFoldDB" id="A0A316TNW1"/>
<dbReference type="Gene3D" id="3.40.1440.10">
    <property type="entry name" value="GIY-YIG endonuclease"/>
    <property type="match status" value="1"/>
</dbReference>
<dbReference type="PANTHER" id="PTHR34477">
    <property type="entry name" value="UPF0213 PROTEIN YHBQ"/>
    <property type="match status" value="1"/>
</dbReference>
<dbReference type="PANTHER" id="PTHR34477:SF5">
    <property type="entry name" value="BSL5627 PROTEIN"/>
    <property type="match status" value="1"/>
</dbReference>
<keyword evidence="3" id="KW-0378">Hydrolase</keyword>
<evidence type="ECO:0000256" key="1">
    <source>
        <dbReference type="ARBA" id="ARBA00007435"/>
    </source>
</evidence>
<evidence type="ECO:0000313" key="4">
    <source>
        <dbReference type="Proteomes" id="UP000245533"/>
    </source>
</evidence>
<gene>
    <name evidence="3" type="ORF">DDZ15_14330</name>
</gene>
<dbReference type="SUPFAM" id="SSF82771">
    <property type="entry name" value="GIY-YIG endonuclease"/>
    <property type="match status" value="1"/>
</dbReference>
<reference evidence="3 4" key="1">
    <citation type="submission" date="2018-05" db="EMBL/GenBank/DDBJ databases">
        <title>Rhodohalobacter halophilus gen. nov., sp. nov., a moderately halophilic member of the family Balneolaceae.</title>
        <authorList>
            <person name="Liu Z.-W."/>
        </authorList>
    </citation>
    <scope>NUCLEOTIDE SEQUENCE [LARGE SCALE GENOMIC DNA]</scope>
    <source>
        <strain evidence="3 4">8A47</strain>
    </source>
</reference>
<sequence length="81" mass="9640">MFTVYVLHSSKYDKIYIGHTSNLTERMKSHNELGTKGWTVKYRPWKLIHTEQYATKSEAIKREKQLKTSVGRRWIRANLLS</sequence>
<dbReference type="RefSeq" id="WP_109648023.1">
    <property type="nucleotide sequence ID" value="NZ_QGGB01000010.1"/>
</dbReference>
<keyword evidence="3" id="KW-0255">Endonuclease</keyword>
<dbReference type="GO" id="GO:0004519">
    <property type="term" value="F:endonuclease activity"/>
    <property type="evidence" value="ECO:0007669"/>
    <property type="project" value="UniProtKB-KW"/>
</dbReference>
<dbReference type="PROSITE" id="PS50164">
    <property type="entry name" value="GIY_YIG"/>
    <property type="match status" value="1"/>
</dbReference>
<dbReference type="EMBL" id="QGGB01000010">
    <property type="protein sequence ID" value="PWN05468.1"/>
    <property type="molecule type" value="Genomic_DNA"/>
</dbReference>
<organism evidence="3 4">
    <name type="scientific">Rhodohalobacter mucosus</name>
    <dbReference type="NCBI Taxonomy" id="2079485"/>
    <lineage>
        <taxon>Bacteria</taxon>
        <taxon>Pseudomonadati</taxon>
        <taxon>Balneolota</taxon>
        <taxon>Balneolia</taxon>
        <taxon>Balneolales</taxon>
        <taxon>Balneolaceae</taxon>
        <taxon>Rhodohalobacter</taxon>
    </lineage>
</organism>
<dbReference type="InterPro" id="IPR050190">
    <property type="entry name" value="UPF0213_domain"/>
</dbReference>
<dbReference type="InterPro" id="IPR000305">
    <property type="entry name" value="GIY-YIG_endonuc"/>
</dbReference>
<dbReference type="Proteomes" id="UP000245533">
    <property type="component" value="Unassembled WGS sequence"/>
</dbReference>
<dbReference type="Pfam" id="PF01541">
    <property type="entry name" value="GIY-YIG"/>
    <property type="match status" value="1"/>
</dbReference>
<comment type="caution">
    <text evidence="3">The sequence shown here is derived from an EMBL/GenBank/DDBJ whole genome shotgun (WGS) entry which is preliminary data.</text>
</comment>
<keyword evidence="4" id="KW-1185">Reference proteome</keyword>
<dbReference type="InterPro" id="IPR035901">
    <property type="entry name" value="GIY-YIG_endonuc_sf"/>
</dbReference>
<comment type="similarity">
    <text evidence="1">Belongs to the UPF0213 family.</text>
</comment>
<dbReference type="OrthoDB" id="677560at2"/>
<evidence type="ECO:0000313" key="3">
    <source>
        <dbReference type="EMBL" id="PWN05468.1"/>
    </source>
</evidence>
<feature type="domain" description="GIY-YIG" evidence="2">
    <location>
        <begin position="1"/>
        <end position="76"/>
    </location>
</feature>
<dbReference type="CDD" id="cd10449">
    <property type="entry name" value="GIY-YIG_SLX1_like"/>
    <property type="match status" value="1"/>
</dbReference>
<evidence type="ECO:0000259" key="2">
    <source>
        <dbReference type="PROSITE" id="PS50164"/>
    </source>
</evidence>
<keyword evidence="3" id="KW-0540">Nuclease</keyword>
<accession>A0A316TNW1</accession>